<feature type="domain" description="EamA" evidence="7">
    <location>
        <begin position="3"/>
        <end position="111"/>
    </location>
</feature>
<dbReference type="InterPro" id="IPR037185">
    <property type="entry name" value="EmrE-like"/>
</dbReference>
<feature type="transmembrane region" description="Helical" evidence="6">
    <location>
        <begin position="227"/>
        <end position="247"/>
    </location>
</feature>
<feature type="transmembrane region" description="Helical" evidence="6">
    <location>
        <begin position="6"/>
        <end position="26"/>
    </location>
</feature>
<evidence type="ECO:0000256" key="1">
    <source>
        <dbReference type="ARBA" id="ARBA00004141"/>
    </source>
</evidence>
<evidence type="ECO:0000256" key="6">
    <source>
        <dbReference type="SAM" id="Phobius"/>
    </source>
</evidence>
<accession>A0A255G420</accession>
<evidence type="ECO:0000313" key="8">
    <source>
        <dbReference type="EMBL" id="OYO10669.1"/>
    </source>
</evidence>
<keyword evidence="9" id="KW-1185">Reference proteome</keyword>
<keyword evidence="3 6" id="KW-0812">Transmembrane</keyword>
<feature type="transmembrane region" description="Helical" evidence="6">
    <location>
        <begin position="65"/>
        <end position="85"/>
    </location>
</feature>
<evidence type="ECO:0000313" key="9">
    <source>
        <dbReference type="Proteomes" id="UP000215896"/>
    </source>
</evidence>
<comment type="subcellular location">
    <subcellularLocation>
        <location evidence="1">Membrane</location>
        <topology evidence="1">Multi-pass membrane protein</topology>
    </subcellularLocation>
</comment>
<dbReference type="Pfam" id="PF00892">
    <property type="entry name" value="EamA"/>
    <property type="match status" value="2"/>
</dbReference>
<keyword evidence="5 6" id="KW-0472">Membrane</keyword>
<name>A0A255G420_9ACTN</name>
<feature type="transmembrane region" description="Helical" evidence="6">
    <location>
        <begin position="195"/>
        <end position="215"/>
    </location>
</feature>
<organism evidence="8 9">
    <name type="scientific">Enemella evansiae</name>
    <dbReference type="NCBI Taxonomy" id="2016499"/>
    <lineage>
        <taxon>Bacteria</taxon>
        <taxon>Bacillati</taxon>
        <taxon>Actinomycetota</taxon>
        <taxon>Actinomycetes</taxon>
        <taxon>Propionibacteriales</taxon>
        <taxon>Propionibacteriaceae</taxon>
        <taxon>Enemella</taxon>
    </lineage>
</organism>
<reference evidence="8 9" key="1">
    <citation type="submission" date="2017-07" db="EMBL/GenBank/DDBJ databases">
        <title>Draft whole genome sequences of clinical Proprionibacteriaceae strains.</title>
        <authorList>
            <person name="Bernier A.-M."/>
            <person name="Bernard K."/>
            <person name="Domingo M.-C."/>
        </authorList>
    </citation>
    <scope>NUCLEOTIDE SEQUENCE [LARGE SCALE GENOMIC DNA]</scope>
    <source>
        <strain evidence="8 9">NML 030167</strain>
    </source>
</reference>
<feature type="domain" description="EamA" evidence="7">
    <location>
        <begin position="124"/>
        <end position="268"/>
    </location>
</feature>
<dbReference type="Proteomes" id="UP000215896">
    <property type="component" value="Unassembled WGS sequence"/>
</dbReference>
<feature type="transmembrane region" description="Helical" evidence="6">
    <location>
        <begin position="253"/>
        <end position="275"/>
    </location>
</feature>
<gene>
    <name evidence="8" type="ORF">CGZ94_16885</name>
</gene>
<evidence type="ECO:0000256" key="2">
    <source>
        <dbReference type="ARBA" id="ARBA00007362"/>
    </source>
</evidence>
<dbReference type="EMBL" id="NMVO01000016">
    <property type="protein sequence ID" value="OYO10669.1"/>
    <property type="molecule type" value="Genomic_DNA"/>
</dbReference>
<evidence type="ECO:0000259" key="7">
    <source>
        <dbReference type="Pfam" id="PF00892"/>
    </source>
</evidence>
<comment type="caution">
    <text evidence="8">The sequence shown here is derived from an EMBL/GenBank/DDBJ whole genome shotgun (WGS) entry which is preliminary data.</text>
</comment>
<feature type="transmembrane region" description="Helical" evidence="6">
    <location>
        <begin position="123"/>
        <end position="142"/>
    </location>
</feature>
<comment type="similarity">
    <text evidence="2">Belongs to the EamA transporter family.</text>
</comment>
<feature type="transmembrane region" description="Helical" evidence="6">
    <location>
        <begin position="38"/>
        <end position="59"/>
    </location>
</feature>
<evidence type="ECO:0000256" key="3">
    <source>
        <dbReference type="ARBA" id="ARBA00022692"/>
    </source>
</evidence>
<dbReference type="PANTHER" id="PTHR32322:SF2">
    <property type="entry name" value="EAMA DOMAIN-CONTAINING PROTEIN"/>
    <property type="match status" value="1"/>
</dbReference>
<dbReference type="GO" id="GO:0016020">
    <property type="term" value="C:membrane"/>
    <property type="evidence" value="ECO:0007669"/>
    <property type="project" value="UniProtKB-SubCell"/>
</dbReference>
<dbReference type="InterPro" id="IPR000620">
    <property type="entry name" value="EamA_dom"/>
</dbReference>
<protein>
    <submittedName>
        <fullName evidence="8">EamA family transporter</fullName>
    </submittedName>
</protein>
<dbReference type="InterPro" id="IPR050638">
    <property type="entry name" value="AA-Vitamin_Transporters"/>
</dbReference>
<proteinExistence type="inferred from homology"/>
<dbReference type="PANTHER" id="PTHR32322">
    <property type="entry name" value="INNER MEMBRANE TRANSPORTER"/>
    <property type="match status" value="1"/>
</dbReference>
<sequence>MVMTPLQLAGLRIVSGAAVLLMLAALRRTRWPREVSTWLHLAVTGLFLCTIPWTLFALAEQRISSALAGIGNASTPVFTVVLSMLFLRSDRVTARKLIAVVVGLIGVVVILQPWHAVGRPDPVGFAMVLGASSCYAIGWVYNRRYLGGRDLGGLAQPTVQLLLASAQMVVLYAVFSGLGFAPPVYQLSGTGHERLVGVLAILVLGIVGSGIATLLHYNVIRAAGPIIGTMVTYVIPVVAVLLGVVLLGERLQWPQLVGALLVMLAALVTQSWFLGRRKVAR</sequence>
<evidence type="ECO:0000256" key="4">
    <source>
        <dbReference type="ARBA" id="ARBA00022989"/>
    </source>
</evidence>
<dbReference type="SUPFAM" id="SSF103481">
    <property type="entry name" value="Multidrug resistance efflux transporter EmrE"/>
    <property type="match status" value="2"/>
</dbReference>
<feature type="transmembrane region" description="Helical" evidence="6">
    <location>
        <begin position="154"/>
        <end position="175"/>
    </location>
</feature>
<dbReference type="AlphaFoldDB" id="A0A255G420"/>
<evidence type="ECO:0000256" key="5">
    <source>
        <dbReference type="ARBA" id="ARBA00023136"/>
    </source>
</evidence>
<feature type="transmembrane region" description="Helical" evidence="6">
    <location>
        <begin position="97"/>
        <end position="117"/>
    </location>
</feature>
<keyword evidence="4 6" id="KW-1133">Transmembrane helix</keyword>